<name>A0ABT3BPG4_9BACT</name>
<dbReference type="InterPro" id="IPR001932">
    <property type="entry name" value="PPM-type_phosphatase-like_dom"/>
</dbReference>
<dbReference type="CDD" id="cd00143">
    <property type="entry name" value="PP2Cc"/>
    <property type="match status" value="1"/>
</dbReference>
<dbReference type="InterPro" id="IPR015655">
    <property type="entry name" value="PP2C"/>
</dbReference>
<dbReference type="Pfam" id="PF13672">
    <property type="entry name" value="PP2C_2"/>
    <property type="match status" value="1"/>
</dbReference>
<dbReference type="RefSeq" id="WP_263817806.1">
    <property type="nucleotide sequence ID" value="NZ_JAOXHJ010000002.1"/>
</dbReference>
<evidence type="ECO:0000313" key="3">
    <source>
        <dbReference type="Proteomes" id="UP001207252"/>
    </source>
</evidence>
<protein>
    <submittedName>
        <fullName evidence="2">Protein phosphatase 2C domain-containing protein</fullName>
    </submittedName>
</protein>
<dbReference type="SMART" id="SM00331">
    <property type="entry name" value="PP2C_SIG"/>
    <property type="match status" value="1"/>
</dbReference>
<dbReference type="Gene3D" id="3.60.40.10">
    <property type="entry name" value="PPM-type phosphatase domain"/>
    <property type="match status" value="1"/>
</dbReference>
<organism evidence="2 3">
    <name type="scientific">Ureaplasma zalophigenitalium</name>
    <dbReference type="NCBI Taxonomy" id="907723"/>
    <lineage>
        <taxon>Bacteria</taxon>
        <taxon>Bacillati</taxon>
        <taxon>Mycoplasmatota</taxon>
        <taxon>Mycoplasmoidales</taxon>
        <taxon>Mycoplasmoidaceae</taxon>
        <taxon>Ureaplasma</taxon>
    </lineage>
</organism>
<feature type="domain" description="PPM-type phosphatase" evidence="1">
    <location>
        <begin position="3"/>
        <end position="264"/>
    </location>
</feature>
<dbReference type="SUPFAM" id="SSF81606">
    <property type="entry name" value="PP2C-like"/>
    <property type="match status" value="1"/>
</dbReference>
<reference evidence="2 3" key="1">
    <citation type="journal article" date="2020" name="Int. J. Syst. Evol. Microbiol.">
        <title>Ureaplasma miroungigenitalium sp. nov. isolated from northern elephant seals (Mirounga angustirostris) and Ureaplasma zalophigenitalium sp. nov. isolated from California sea lions (Zalophus californianus).</title>
        <authorList>
            <person name="Volokhov D.V."/>
            <person name="Gulland F.M."/>
            <person name="Gao Y."/>
            <person name="Chizhikov V.E."/>
        </authorList>
    </citation>
    <scope>NUCLEOTIDE SEQUENCE [LARGE SCALE GENOMIC DNA]</scope>
    <source>
        <strain evidence="2 3">CSL7644-GEN</strain>
    </source>
</reference>
<dbReference type="Proteomes" id="UP001207252">
    <property type="component" value="Unassembled WGS sequence"/>
</dbReference>
<dbReference type="InterPro" id="IPR036457">
    <property type="entry name" value="PPM-type-like_dom_sf"/>
</dbReference>
<dbReference type="PANTHER" id="PTHR13832">
    <property type="entry name" value="PROTEIN PHOSPHATASE 2C"/>
    <property type="match status" value="1"/>
</dbReference>
<evidence type="ECO:0000313" key="2">
    <source>
        <dbReference type="EMBL" id="MCV3754002.1"/>
    </source>
</evidence>
<dbReference type="PROSITE" id="PS51746">
    <property type="entry name" value="PPM_2"/>
    <property type="match status" value="1"/>
</dbReference>
<proteinExistence type="predicted"/>
<keyword evidence="3" id="KW-1185">Reference proteome</keyword>
<evidence type="ECO:0000259" key="1">
    <source>
        <dbReference type="PROSITE" id="PS51746"/>
    </source>
</evidence>
<dbReference type="SMART" id="SM00332">
    <property type="entry name" value="PP2Cc"/>
    <property type="match status" value="1"/>
</dbReference>
<dbReference type="EMBL" id="JAOXHJ010000002">
    <property type="protein sequence ID" value="MCV3754002.1"/>
    <property type="molecule type" value="Genomic_DNA"/>
</dbReference>
<gene>
    <name evidence="2" type="ORF">OF365_01305</name>
</gene>
<accession>A0ABT3BPG4</accession>
<comment type="caution">
    <text evidence="2">The sequence shown here is derived from an EMBL/GenBank/DDBJ whole genome shotgun (WGS) entry which is preliminary data.</text>
</comment>
<sequence length="265" mass="30235">MVKSNFLSDIGSHRDHNDDVAEVVSNEFAQTLLIVCDGLGGYDGSSTASCIVLETIRNAFLQTDCANLSINNVEEQTNSDNVNKQTRESNLRAWLIDLIQQAQKKITQQANIDTRAYHMATTLVICIIIDQRAYIMNIGDSRAYLLKSNSYVQIGYDHNVLNRLKQMNADPSLFKKYEKNLYSLTQYIGRTSNVALTYDFYVQDLQPNDIIFLASDGFYPYYELTLLHDYLTSEQDPQKIRDILLKTVLDNESLDNISFAYHVNL</sequence>
<dbReference type="PANTHER" id="PTHR13832:SF860">
    <property type="entry name" value="PROTEIN PHOSPHATASE PHPP"/>
    <property type="match status" value="1"/>
</dbReference>